<feature type="compositionally biased region" description="Polar residues" evidence="1">
    <location>
        <begin position="1"/>
        <end position="10"/>
    </location>
</feature>
<organism evidence="2 3">
    <name type="scientific">Zophobas morio</name>
    <dbReference type="NCBI Taxonomy" id="2755281"/>
    <lineage>
        <taxon>Eukaryota</taxon>
        <taxon>Metazoa</taxon>
        <taxon>Ecdysozoa</taxon>
        <taxon>Arthropoda</taxon>
        <taxon>Hexapoda</taxon>
        <taxon>Insecta</taxon>
        <taxon>Pterygota</taxon>
        <taxon>Neoptera</taxon>
        <taxon>Endopterygota</taxon>
        <taxon>Coleoptera</taxon>
        <taxon>Polyphaga</taxon>
        <taxon>Cucujiformia</taxon>
        <taxon>Tenebrionidae</taxon>
        <taxon>Zophobas</taxon>
    </lineage>
</organism>
<reference evidence="2" key="1">
    <citation type="journal article" date="2023" name="G3 (Bethesda)">
        <title>Whole genome assemblies of Zophobas morio and Tenebrio molitor.</title>
        <authorList>
            <person name="Kaur S."/>
            <person name="Stinson S.A."/>
            <person name="diCenzo G.C."/>
        </authorList>
    </citation>
    <scope>NUCLEOTIDE SEQUENCE</scope>
    <source>
        <strain evidence="2">QUZm001</strain>
    </source>
</reference>
<evidence type="ECO:0000313" key="2">
    <source>
        <dbReference type="EMBL" id="KAJ3648818.1"/>
    </source>
</evidence>
<accession>A0AA38M9T0</accession>
<sequence length="116" mass="12504">MSSNASTIEECSSDEKRSYGSVSASGGNLFHPSPPVRVGARATSTLEHTTQGTLFIRSSSNSSLTKHRLYIHSVDLTAIFYSYSGPKGKCPLARNRLKISPGELRVQSSKDETLIG</sequence>
<comment type="caution">
    <text evidence="2">The sequence shown here is derived from an EMBL/GenBank/DDBJ whole genome shotgun (WGS) entry which is preliminary data.</text>
</comment>
<name>A0AA38M9T0_9CUCU</name>
<protein>
    <submittedName>
        <fullName evidence="2">Uncharacterized protein</fullName>
    </submittedName>
</protein>
<dbReference type="Proteomes" id="UP001168821">
    <property type="component" value="Unassembled WGS sequence"/>
</dbReference>
<evidence type="ECO:0000256" key="1">
    <source>
        <dbReference type="SAM" id="MobiDB-lite"/>
    </source>
</evidence>
<gene>
    <name evidence="2" type="ORF">Zmor_020591</name>
</gene>
<keyword evidence="3" id="KW-1185">Reference proteome</keyword>
<dbReference type="AlphaFoldDB" id="A0AA38M9T0"/>
<feature type="region of interest" description="Disordered" evidence="1">
    <location>
        <begin position="1"/>
        <end position="37"/>
    </location>
</feature>
<proteinExistence type="predicted"/>
<evidence type="ECO:0000313" key="3">
    <source>
        <dbReference type="Proteomes" id="UP001168821"/>
    </source>
</evidence>
<dbReference type="EMBL" id="JALNTZ010000006">
    <property type="protein sequence ID" value="KAJ3648818.1"/>
    <property type="molecule type" value="Genomic_DNA"/>
</dbReference>